<reference evidence="2" key="1">
    <citation type="submission" date="2013-01" db="EMBL/GenBank/DDBJ databases">
        <title>Draft Genome Sequence of a Mulberry Tree, Morus notabilis C.K. Schneid.</title>
        <authorList>
            <person name="He N."/>
            <person name="Zhao S."/>
        </authorList>
    </citation>
    <scope>NUCLEOTIDE SEQUENCE</scope>
</reference>
<proteinExistence type="predicted"/>
<organism evidence="1 2">
    <name type="scientific">Morus notabilis</name>
    <dbReference type="NCBI Taxonomy" id="981085"/>
    <lineage>
        <taxon>Eukaryota</taxon>
        <taxon>Viridiplantae</taxon>
        <taxon>Streptophyta</taxon>
        <taxon>Embryophyta</taxon>
        <taxon>Tracheophyta</taxon>
        <taxon>Spermatophyta</taxon>
        <taxon>Magnoliopsida</taxon>
        <taxon>eudicotyledons</taxon>
        <taxon>Gunneridae</taxon>
        <taxon>Pentapetalae</taxon>
        <taxon>rosids</taxon>
        <taxon>fabids</taxon>
        <taxon>Rosales</taxon>
        <taxon>Moraceae</taxon>
        <taxon>Moreae</taxon>
        <taxon>Morus</taxon>
    </lineage>
</organism>
<name>W9QSB5_9ROSA</name>
<accession>W9QSB5</accession>
<keyword evidence="2" id="KW-1185">Reference proteome</keyword>
<dbReference type="Proteomes" id="UP000030645">
    <property type="component" value="Unassembled WGS sequence"/>
</dbReference>
<dbReference type="AlphaFoldDB" id="W9QSB5"/>
<dbReference type="PANTHER" id="PTHR33240:SF15">
    <property type="entry name" value="GAG-PRO-LIKE PROTEIN"/>
    <property type="match status" value="1"/>
</dbReference>
<dbReference type="EMBL" id="KE344077">
    <property type="protein sequence ID" value="EXB53022.1"/>
    <property type="molecule type" value="Genomic_DNA"/>
</dbReference>
<evidence type="ECO:0000313" key="2">
    <source>
        <dbReference type="Proteomes" id="UP000030645"/>
    </source>
</evidence>
<evidence type="ECO:0000313" key="1">
    <source>
        <dbReference type="EMBL" id="EXB53022.1"/>
    </source>
</evidence>
<dbReference type="PANTHER" id="PTHR33240">
    <property type="entry name" value="OS08G0508500 PROTEIN"/>
    <property type="match status" value="1"/>
</dbReference>
<sequence length="77" mass="8496">MGLPKKQLEKTSRPLYGFTRDSVIPRGTIQLPITAGEKPRHATTMANFMVIKGGSQYNAVIGRPTIQALRAITSIYH</sequence>
<gene>
    <name evidence="1" type="ORF">L484_018906</name>
</gene>
<protein>
    <submittedName>
        <fullName evidence="1">Uncharacterized protein</fullName>
    </submittedName>
</protein>